<dbReference type="PANTHER" id="PTHR12774:SF2">
    <property type="entry name" value="PEROXISOMAL BIOGENESIS FACTOR 19"/>
    <property type="match status" value="1"/>
</dbReference>
<dbReference type="GeneID" id="8497680"/>
<evidence type="ECO:0000256" key="1">
    <source>
        <dbReference type="SAM" id="MobiDB-lite"/>
    </source>
</evidence>
<gene>
    <name evidence="2" type="ORF">CLUG_02838</name>
</gene>
<dbReference type="EMBL" id="CH408078">
    <property type="protein sequence ID" value="EEQ38712.1"/>
    <property type="molecule type" value="Genomic_DNA"/>
</dbReference>
<dbReference type="AlphaFoldDB" id="C4Y2S5"/>
<evidence type="ECO:0000313" key="2">
    <source>
        <dbReference type="EMBL" id="EEQ38712.1"/>
    </source>
</evidence>
<dbReference type="OrthoDB" id="21292at2759"/>
<feature type="region of interest" description="Disordered" evidence="1">
    <location>
        <begin position="119"/>
        <end position="144"/>
    </location>
</feature>
<evidence type="ECO:0008006" key="4">
    <source>
        <dbReference type="Google" id="ProtNLM"/>
    </source>
</evidence>
<dbReference type="Pfam" id="PF04614">
    <property type="entry name" value="Pex19"/>
    <property type="match status" value="1"/>
</dbReference>
<dbReference type="InterPro" id="IPR006708">
    <property type="entry name" value="Pex19"/>
</dbReference>
<feature type="region of interest" description="Disordered" evidence="1">
    <location>
        <begin position="29"/>
        <end position="92"/>
    </location>
</feature>
<dbReference type="FunCoup" id="C4Y2S5">
    <property type="interactions" value="259"/>
</dbReference>
<protein>
    <recommendedName>
        <fullName evidence="4">Peroxisomal biogenesis factor 19</fullName>
    </recommendedName>
</protein>
<feature type="compositionally biased region" description="Acidic residues" evidence="1">
    <location>
        <begin position="45"/>
        <end position="60"/>
    </location>
</feature>
<evidence type="ECO:0000313" key="3">
    <source>
        <dbReference type="Proteomes" id="UP000007703"/>
    </source>
</evidence>
<feature type="compositionally biased region" description="Basic and acidic residues" evidence="1">
    <location>
        <begin position="307"/>
        <end position="326"/>
    </location>
</feature>
<dbReference type="GO" id="GO:0005778">
    <property type="term" value="C:peroxisomal membrane"/>
    <property type="evidence" value="ECO:0007669"/>
    <property type="project" value="TreeGrafter"/>
</dbReference>
<organism evidence="2 3">
    <name type="scientific">Clavispora lusitaniae (strain ATCC 42720)</name>
    <name type="common">Yeast</name>
    <name type="synonym">Candida lusitaniae</name>
    <dbReference type="NCBI Taxonomy" id="306902"/>
    <lineage>
        <taxon>Eukaryota</taxon>
        <taxon>Fungi</taxon>
        <taxon>Dikarya</taxon>
        <taxon>Ascomycota</taxon>
        <taxon>Saccharomycotina</taxon>
        <taxon>Pichiomycetes</taxon>
        <taxon>Metschnikowiaceae</taxon>
        <taxon>Clavispora</taxon>
    </lineage>
</organism>
<dbReference type="OMA" id="YEPMKEM"/>
<feature type="region of interest" description="Disordered" evidence="1">
    <location>
        <begin position="281"/>
        <end position="326"/>
    </location>
</feature>
<accession>C4Y2S5</accession>
<dbReference type="Gene3D" id="1.20.120.900">
    <property type="entry name" value="Pex19, mPTS binding domain"/>
    <property type="match status" value="1"/>
</dbReference>
<dbReference type="InterPro" id="IPR038322">
    <property type="entry name" value="Pex19_C_sf"/>
</dbReference>
<dbReference type="KEGG" id="clu:CLUG_02838"/>
<sequence>MERSDAFPLASAKVWGACTCDLSPTTFFPMADPAPEKPVPSVAPEDNDSDLDDLLDEFDEQILSQPPGVEKKQESQSATTKAEPAEEELTHDIEKLIKDLKIEDPEAKAQFEQLVKQFEQTEGPKTAASNEKVQNNTTPAPFDNVMRDTMQRLRQSGQNIDEQLKNDPVSANPEDMLAQLLSGMGSGESGDVDMSKLLTDMLEQLSSKEVLYDPIKDLNTKFPEYLKEKKGVLPDDEHHTYTKQYELTTEIVAVFEAPEYNGDDEATRDKVNALLESLQELGSPPTELVGEDKDFPGFGGEEGLDFNSKDLPPDFEKELEQGCKQT</sequence>
<feature type="compositionally biased region" description="Polar residues" evidence="1">
    <location>
        <begin position="127"/>
        <end position="139"/>
    </location>
</feature>
<proteinExistence type="predicted"/>
<dbReference type="PANTHER" id="PTHR12774">
    <property type="entry name" value="PEROXISOMAL BIOGENESIS FACTOR 19"/>
    <property type="match status" value="1"/>
</dbReference>
<dbReference type="VEuPathDB" id="FungiDB:CLUG_02838"/>
<dbReference type="STRING" id="306902.C4Y2S5"/>
<dbReference type="InParanoid" id="C4Y2S5"/>
<dbReference type="Proteomes" id="UP000007703">
    <property type="component" value="Unassembled WGS sequence"/>
</dbReference>
<reference evidence="2 3" key="1">
    <citation type="journal article" date="2009" name="Nature">
        <title>Evolution of pathogenicity and sexual reproduction in eight Candida genomes.</title>
        <authorList>
            <person name="Butler G."/>
            <person name="Rasmussen M.D."/>
            <person name="Lin M.F."/>
            <person name="Santos M.A."/>
            <person name="Sakthikumar S."/>
            <person name="Munro C.A."/>
            <person name="Rheinbay E."/>
            <person name="Grabherr M."/>
            <person name="Forche A."/>
            <person name="Reedy J.L."/>
            <person name="Agrafioti I."/>
            <person name="Arnaud M.B."/>
            <person name="Bates S."/>
            <person name="Brown A.J."/>
            <person name="Brunke S."/>
            <person name="Costanzo M.C."/>
            <person name="Fitzpatrick D.A."/>
            <person name="de Groot P.W."/>
            <person name="Harris D."/>
            <person name="Hoyer L.L."/>
            <person name="Hube B."/>
            <person name="Klis F.M."/>
            <person name="Kodira C."/>
            <person name="Lennard N."/>
            <person name="Logue M.E."/>
            <person name="Martin R."/>
            <person name="Neiman A.M."/>
            <person name="Nikolaou E."/>
            <person name="Quail M.A."/>
            <person name="Quinn J."/>
            <person name="Santos M.C."/>
            <person name="Schmitzberger F.F."/>
            <person name="Sherlock G."/>
            <person name="Shah P."/>
            <person name="Silverstein K.A."/>
            <person name="Skrzypek M.S."/>
            <person name="Soll D."/>
            <person name="Staggs R."/>
            <person name="Stansfield I."/>
            <person name="Stumpf M.P."/>
            <person name="Sudbery P.E."/>
            <person name="Srikantha T."/>
            <person name="Zeng Q."/>
            <person name="Berman J."/>
            <person name="Berriman M."/>
            <person name="Heitman J."/>
            <person name="Gow N.A."/>
            <person name="Lorenz M.C."/>
            <person name="Birren B.W."/>
            <person name="Kellis M."/>
            <person name="Cuomo C.A."/>
        </authorList>
    </citation>
    <scope>NUCLEOTIDE SEQUENCE [LARGE SCALE GENOMIC DNA]</scope>
    <source>
        <strain evidence="2 3">ATCC 42720</strain>
    </source>
</reference>
<dbReference type="HOGENOM" id="CLU_043063_1_1_1"/>
<dbReference type="RefSeq" id="XP_002617394.1">
    <property type="nucleotide sequence ID" value="XM_002617348.1"/>
</dbReference>
<dbReference type="GO" id="GO:0033328">
    <property type="term" value="F:peroxisome membrane targeting sequence binding"/>
    <property type="evidence" value="ECO:0007669"/>
    <property type="project" value="TreeGrafter"/>
</dbReference>
<name>C4Y2S5_CLAL4</name>
<dbReference type="GO" id="GO:0045046">
    <property type="term" value="P:protein import into peroxisome membrane"/>
    <property type="evidence" value="ECO:0007669"/>
    <property type="project" value="TreeGrafter"/>
</dbReference>